<dbReference type="GO" id="GO:0005737">
    <property type="term" value="C:cytoplasm"/>
    <property type="evidence" value="ECO:0007669"/>
    <property type="project" value="UniProtKB-SubCell"/>
</dbReference>
<proteinExistence type="inferred from homology"/>
<dbReference type="InterPro" id="IPR024686">
    <property type="entry name" value="Adenylate_cyclase_1_CS"/>
</dbReference>
<dbReference type="InterPro" id="IPR024685">
    <property type="entry name" value="Adenylate_cyclase_1_N"/>
</dbReference>
<accession>A0A1S6HRU0</accession>
<dbReference type="GO" id="GO:0006171">
    <property type="term" value="P:cAMP biosynthetic process"/>
    <property type="evidence" value="ECO:0007669"/>
    <property type="project" value="UniProtKB-KW"/>
</dbReference>
<dbReference type="RefSeq" id="WP_077753306.1">
    <property type="nucleotide sequence ID" value="NZ_CP014782.1"/>
</dbReference>
<evidence type="ECO:0000313" key="15">
    <source>
        <dbReference type="EMBL" id="AQS38235.1"/>
    </source>
</evidence>
<gene>
    <name evidence="15" type="ORF">Sps_03088</name>
</gene>
<feature type="domain" description="Adenylate cyclase class-I N-terminal" evidence="14">
    <location>
        <begin position="6"/>
        <end position="204"/>
    </location>
</feature>
<dbReference type="KEGG" id="spsw:Sps_03088"/>
<keyword evidence="6" id="KW-0963">Cytoplasm</keyword>
<keyword evidence="10 15" id="KW-0456">Lyase</keyword>
<keyword evidence="8" id="KW-0067">ATP-binding</keyword>
<dbReference type="AlphaFoldDB" id="A0A1S6HRU0"/>
<evidence type="ECO:0000259" key="14">
    <source>
        <dbReference type="Pfam" id="PF12633"/>
    </source>
</evidence>
<evidence type="ECO:0000256" key="5">
    <source>
        <dbReference type="ARBA" id="ARBA00021420"/>
    </source>
</evidence>
<evidence type="ECO:0000256" key="4">
    <source>
        <dbReference type="ARBA" id="ARBA00012201"/>
    </source>
</evidence>
<sequence>MNNEQNHIIETADRLNRVRQARALALLSPLKRDLLRLIPIFLHYHRAGYPGYNGPMTPSGIFEYAPSEQELAACDTLGLVRPMVHLVKQAAIEGVYSMGSMSSFGQNPKSDVDVWLVHDRLLSKEECRLLEDKSGLLTTWFAQYRLEVNFYLVHPEQFSVCSQDKAEPLRAIGNEHSGSAQHWLLLEEFYRSQICLAGKKVAWWPNAQDSQQLLFLGDVSQIPACEYFGASLWQLYKGLDKPHKALLKVLLLESYAAQYPNTEFISEKVWQHTIEGDFSSANDSYFLLYESIENYLIAQDDPRRLEIARRCFYLKCGVRLSEPEQAQDWRYHKLNHLVESWHWSKSLLETLDNCERWHCGQLQWFNEQLNELMLGCYQTLLQFASTHKLSESLKLSELGLLTRKLHTYFSSDTEQLISLNRLWSDSISEQELTIVYSHNLGVYCLYCCPPNRKAFIGQRAVYRSKSRAKLLAWAVMNGVSEKMTRWYELANGERKSVCLIKASQRLSDVFEPLPKRVSKMDLYQPWQYRKLVFMLNFNSDSTSQWQGQEVMVDYLNANIFSLGRAEQNMLESIDLLCLNSWGEWHCHHYDGELAILEALAFTTPGIRRSAEDMKVEVVSGSARLQDQFEQTVKNLVRRAARLSWKVSSSSTLVYPLKVAKVQYGLFFNSKGMVYQDLKDAKAFYQQLTMSMLIELPRPNLGNEPFTKVPAVIQDFAARGAIQYFLRQSDNDLDVFVLNEKNELNHYIQKGTSVDELVSEVSHFHAFEEPDITTQRFNLPQFFRLMRIDGRLQVIPFGVSMEEAEMDF</sequence>
<dbReference type="Proteomes" id="UP000189545">
    <property type="component" value="Chromosome"/>
</dbReference>
<dbReference type="PROSITE" id="PS01092">
    <property type="entry name" value="ADENYLATE_CYCLASE_1_1"/>
    <property type="match status" value="1"/>
</dbReference>
<evidence type="ECO:0000256" key="8">
    <source>
        <dbReference type="ARBA" id="ARBA00022840"/>
    </source>
</evidence>
<dbReference type="EC" id="4.6.1.1" evidence="4"/>
<dbReference type="STRING" id="225848.Sps_03088"/>
<comment type="catalytic activity">
    <reaction evidence="1">
        <text>ATP = 3',5'-cyclic AMP + diphosphate</text>
        <dbReference type="Rhea" id="RHEA:15389"/>
        <dbReference type="ChEBI" id="CHEBI:30616"/>
        <dbReference type="ChEBI" id="CHEBI:33019"/>
        <dbReference type="ChEBI" id="CHEBI:58165"/>
        <dbReference type="EC" id="4.6.1.1"/>
    </reaction>
</comment>
<dbReference type="GO" id="GO:0005524">
    <property type="term" value="F:ATP binding"/>
    <property type="evidence" value="ECO:0007669"/>
    <property type="project" value="UniProtKB-KW"/>
</dbReference>
<dbReference type="PIRSF" id="PIRSF001444">
    <property type="entry name" value="Adenylate_cycl"/>
    <property type="match status" value="1"/>
</dbReference>
<dbReference type="OrthoDB" id="5571448at2"/>
<keyword evidence="7" id="KW-0547">Nucleotide-binding</keyword>
<dbReference type="Pfam" id="PF12633">
    <property type="entry name" value="Adenyl_cycl_N"/>
    <property type="match status" value="1"/>
</dbReference>
<comment type="subcellular location">
    <subcellularLocation>
        <location evidence="2">Cytoplasm</location>
    </subcellularLocation>
</comment>
<evidence type="ECO:0000256" key="3">
    <source>
        <dbReference type="ARBA" id="ARBA00007901"/>
    </source>
</evidence>
<comment type="similarity">
    <text evidence="3 13">Belongs to the adenylyl cyclase class-1 family.</text>
</comment>
<evidence type="ECO:0000256" key="2">
    <source>
        <dbReference type="ARBA" id="ARBA00004496"/>
    </source>
</evidence>
<organism evidence="15 16">
    <name type="scientific">Shewanella psychrophila</name>
    <dbReference type="NCBI Taxonomy" id="225848"/>
    <lineage>
        <taxon>Bacteria</taxon>
        <taxon>Pseudomonadati</taxon>
        <taxon>Pseudomonadota</taxon>
        <taxon>Gammaproteobacteria</taxon>
        <taxon>Alteromonadales</taxon>
        <taxon>Shewanellaceae</taxon>
        <taxon>Shewanella</taxon>
    </lineage>
</organism>
<keyword evidence="9" id="KW-0115">cAMP biosynthesis</keyword>
<evidence type="ECO:0000256" key="13">
    <source>
        <dbReference type="RuleBase" id="RU004184"/>
    </source>
</evidence>
<dbReference type="NCBIfam" id="NF006980">
    <property type="entry name" value="PRK09450.1-5"/>
    <property type="match status" value="1"/>
</dbReference>
<dbReference type="Pfam" id="PF01295">
    <property type="entry name" value="Adenylate_cycl"/>
    <property type="match status" value="1"/>
</dbReference>
<evidence type="ECO:0000256" key="10">
    <source>
        <dbReference type="ARBA" id="ARBA00023239"/>
    </source>
</evidence>
<evidence type="ECO:0000256" key="12">
    <source>
        <dbReference type="ARBA" id="ARBA00032637"/>
    </source>
</evidence>
<dbReference type="PANTHER" id="PTHR38760">
    <property type="entry name" value="ADENYLATE CYCLASE"/>
    <property type="match status" value="1"/>
</dbReference>
<protein>
    <recommendedName>
        <fullName evidence="5">Adenylate cyclase</fullName>
        <ecNumber evidence="4">4.6.1.1</ecNumber>
    </recommendedName>
    <alternativeName>
        <fullName evidence="11">ATP pyrophosphate-lyase</fullName>
    </alternativeName>
    <alternativeName>
        <fullName evidence="12">Adenylyl cyclase</fullName>
    </alternativeName>
</protein>
<evidence type="ECO:0000256" key="9">
    <source>
        <dbReference type="ARBA" id="ARBA00022998"/>
    </source>
</evidence>
<evidence type="ECO:0000313" key="16">
    <source>
        <dbReference type="Proteomes" id="UP000189545"/>
    </source>
</evidence>
<evidence type="ECO:0000256" key="7">
    <source>
        <dbReference type="ARBA" id="ARBA00022741"/>
    </source>
</evidence>
<keyword evidence="16" id="KW-1185">Reference proteome</keyword>
<evidence type="ECO:0000256" key="6">
    <source>
        <dbReference type="ARBA" id="ARBA00022490"/>
    </source>
</evidence>
<dbReference type="InterPro" id="IPR000274">
    <property type="entry name" value="Adenylate_cyclase_1"/>
</dbReference>
<dbReference type="EMBL" id="CP014782">
    <property type="protein sequence ID" value="AQS38235.1"/>
    <property type="molecule type" value="Genomic_DNA"/>
</dbReference>
<dbReference type="GO" id="GO:0004016">
    <property type="term" value="F:adenylate cyclase activity"/>
    <property type="evidence" value="ECO:0007669"/>
    <property type="project" value="UniProtKB-EC"/>
</dbReference>
<reference evidence="15 16" key="1">
    <citation type="submission" date="2016-03" db="EMBL/GenBank/DDBJ databases">
        <title>Complete genome sequence of Shewanella psychrophila WP2, a deep sea bacterium isolated from west Pacific sediment.</title>
        <authorList>
            <person name="Xu G."/>
            <person name="Jian H."/>
        </authorList>
    </citation>
    <scope>NUCLEOTIDE SEQUENCE [LARGE SCALE GENOMIC DNA]</scope>
    <source>
        <strain evidence="15 16">WP2</strain>
    </source>
</reference>
<dbReference type="PANTHER" id="PTHR38760:SF1">
    <property type="entry name" value="ADENYLATE CYCLASE"/>
    <property type="match status" value="1"/>
</dbReference>
<name>A0A1S6HRU0_9GAMM</name>
<evidence type="ECO:0000256" key="1">
    <source>
        <dbReference type="ARBA" id="ARBA00001593"/>
    </source>
</evidence>
<evidence type="ECO:0000256" key="11">
    <source>
        <dbReference type="ARBA" id="ARBA00032597"/>
    </source>
</evidence>